<dbReference type="EMBL" id="JAERRB010000005">
    <property type="protein sequence ID" value="MBL0742728.1"/>
    <property type="molecule type" value="Genomic_DNA"/>
</dbReference>
<dbReference type="Proteomes" id="UP000613030">
    <property type="component" value="Unassembled WGS sequence"/>
</dbReference>
<accession>A0ABS1KTD0</accession>
<organism evidence="1 2">
    <name type="scientific">Chryseolinea lacunae</name>
    <dbReference type="NCBI Taxonomy" id="2801331"/>
    <lineage>
        <taxon>Bacteria</taxon>
        <taxon>Pseudomonadati</taxon>
        <taxon>Bacteroidota</taxon>
        <taxon>Cytophagia</taxon>
        <taxon>Cytophagales</taxon>
        <taxon>Fulvivirgaceae</taxon>
        <taxon>Chryseolinea</taxon>
    </lineage>
</organism>
<name>A0ABS1KTD0_9BACT</name>
<protein>
    <recommendedName>
        <fullName evidence="3">Lipoprotein</fullName>
    </recommendedName>
</protein>
<keyword evidence="2" id="KW-1185">Reference proteome</keyword>
<comment type="caution">
    <text evidence="1">The sequence shown here is derived from an EMBL/GenBank/DDBJ whole genome shotgun (WGS) entry which is preliminary data.</text>
</comment>
<dbReference type="RefSeq" id="WP_202011278.1">
    <property type="nucleotide sequence ID" value="NZ_JAERRB010000005.1"/>
</dbReference>
<sequence>MKRRMNVLPGAGLFRTFLVLVFALALAACGRKKKTDLCESFRLYEARHVPCHIFEVSDLNEFDVLSQKATEVDSGLNYPKTFAVGIFSVPRVKFTRTHIIDGFAPADHYEFIKALSDHYASDTTFLNNVQLVDVINVKNKNAVFLKDTLQRVSDNGRNSTFKMKAPTYVALVYRQTNPAKRSKWVGEYMTWKREIVSFANNQLHTETIELLNEKAFK</sequence>
<dbReference type="PROSITE" id="PS51257">
    <property type="entry name" value="PROKAR_LIPOPROTEIN"/>
    <property type="match status" value="1"/>
</dbReference>
<evidence type="ECO:0000313" key="1">
    <source>
        <dbReference type="EMBL" id="MBL0742728.1"/>
    </source>
</evidence>
<gene>
    <name evidence="1" type="ORF">JI741_15995</name>
</gene>
<evidence type="ECO:0008006" key="3">
    <source>
        <dbReference type="Google" id="ProtNLM"/>
    </source>
</evidence>
<proteinExistence type="predicted"/>
<evidence type="ECO:0000313" key="2">
    <source>
        <dbReference type="Proteomes" id="UP000613030"/>
    </source>
</evidence>
<reference evidence="1 2" key="1">
    <citation type="submission" date="2021-01" db="EMBL/GenBank/DDBJ databases">
        <title>Chryseolinea sp. Jin1 Genome sequencing and assembly.</title>
        <authorList>
            <person name="Kim I."/>
        </authorList>
    </citation>
    <scope>NUCLEOTIDE SEQUENCE [LARGE SCALE GENOMIC DNA]</scope>
    <source>
        <strain evidence="1 2">Jin1</strain>
    </source>
</reference>